<evidence type="ECO:0000313" key="2">
    <source>
        <dbReference type="Proteomes" id="UP001364695"/>
    </source>
</evidence>
<accession>A0ACC6NY18</accession>
<keyword evidence="1" id="KW-0808">Transferase</keyword>
<name>A0ACC6NY18_9BURK</name>
<dbReference type="EMBL" id="JAWDIE010000001">
    <property type="protein sequence ID" value="MEJ7136868.1"/>
    <property type="molecule type" value="Genomic_DNA"/>
</dbReference>
<protein>
    <submittedName>
        <fullName evidence="1">Anhydro-N-acetylmuramic acid kinase</fullName>
        <ecNumber evidence="1">2.7.1.170</ecNumber>
    </submittedName>
</protein>
<comment type="caution">
    <text evidence="1">The sequence shown here is derived from an EMBL/GenBank/DDBJ whole genome shotgun (WGS) entry which is preliminary data.</text>
</comment>
<gene>
    <name evidence="1" type="ORF">RV045_00290</name>
</gene>
<evidence type="ECO:0000313" key="1">
    <source>
        <dbReference type="EMBL" id="MEJ7136868.1"/>
    </source>
</evidence>
<reference evidence="1" key="1">
    <citation type="submission" date="2023-10" db="EMBL/GenBank/DDBJ databases">
        <title>Amphibacter perezi, gen. nov., sp. nov. a novel taxa of the family Comamonadaceae, class Betaproteobacteria isolated from the skin microbiota of Pelophylax perezi from different populations.</title>
        <authorList>
            <person name="Costa S."/>
            <person name="Proenca D.N."/>
            <person name="Lopes I."/>
            <person name="Morais P.V."/>
        </authorList>
    </citation>
    <scope>NUCLEOTIDE SEQUENCE</scope>
    <source>
        <strain evidence="1">SL12-8</strain>
    </source>
</reference>
<dbReference type="Proteomes" id="UP001364695">
    <property type="component" value="Unassembled WGS sequence"/>
</dbReference>
<organism evidence="1 2">
    <name type="scientific">Amphibiibacter pelophylacis</name>
    <dbReference type="NCBI Taxonomy" id="1799477"/>
    <lineage>
        <taxon>Bacteria</taxon>
        <taxon>Pseudomonadati</taxon>
        <taxon>Pseudomonadota</taxon>
        <taxon>Betaproteobacteria</taxon>
        <taxon>Burkholderiales</taxon>
        <taxon>Sphaerotilaceae</taxon>
        <taxon>Amphibiibacter</taxon>
    </lineage>
</organism>
<keyword evidence="2" id="KW-1185">Reference proteome</keyword>
<dbReference type="EC" id="2.7.1.170" evidence="1"/>
<keyword evidence="1" id="KW-0418">Kinase</keyword>
<sequence>MDAAATPPESADWFVGLMSGTSLDGVDAVLARFHPQNTGADSGVAMPLVRDCHLFSLPWPAGVETALRALNTPGANELHRAALAGAAVARVYAQAVQQALAHFGVAPQDVRAIGAHGQTVRHHPAAPADTLDTGLDAAEAGGSGYTWQLLSAPLLAELTGIDVVADFRSRDIAAGGQGAPLVPAFQQALLAGAVHSEAVAVLNLGGIANWSVLDPALAAPAGFDCGPANTLMDAWCRRHTGQPFDRNGAWAASGQVLPDLLAVMRAEPYFELPPPKSTGLELFNLDWLQRHLDASSTSSAAPQDVQATLLELTARSAIDALLRVSTAVRRVLVCGGGAANPLLMRRLTQLVREALGDALTVETTAALGLPPQGMEALAFAWLAERFCAGQPANLPAATGARGLRRLGALHPA</sequence>
<proteinExistence type="predicted"/>